<evidence type="ECO:0000313" key="3">
    <source>
        <dbReference type="Proteomes" id="UP000054560"/>
    </source>
</evidence>
<dbReference type="RefSeq" id="XP_014143759.1">
    <property type="nucleotide sequence ID" value="XM_014288284.1"/>
</dbReference>
<dbReference type="AlphaFoldDB" id="A0A0L0EZI8"/>
<keyword evidence="3" id="KW-1185">Reference proteome</keyword>
<dbReference type="GeneID" id="25918129"/>
<feature type="compositionally biased region" description="Basic and acidic residues" evidence="1">
    <location>
        <begin position="1"/>
        <end position="16"/>
    </location>
</feature>
<reference evidence="2 3" key="1">
    <citation type="submission" date="2011-02" db="EMBL/GenBank/DDBJ databases">
        <title>The Genome Sequence of Sphaeroforma arctica JP610.</title>
        <authorList>
            <consortium name="The Broad Institute Genome Sequencing Platform"/>
            <person name="Russ C."/>
            <person name="Cuomo C."/>
            <person name="Young S.K."/>
            <person name="Zeng Q."/>
            <person name="Gargeya S."/>
            <person name="Alvarado L."/>
            <person name="Berlin A."/>
            <person name="Chapman S.B."/>
            <person name="Chen Z."/>
            <person name="Freedman E."/>
            <person name="Gellesch M."/>
            <person name="Goldberg J."/>
            <person name="Griggs A."/>
            <person name="Gujja S."/>
            <person name="Heilman E."/>
            <person name="Heiman D."/>
            <person name="Howarth C."/>
            <person name="Mehta T."/>
            <person name="Neiman D."/>
            <person name="Pearson M."/>
            <person name="Roberts A."/>
            <person name="Saif S."/>
            <person name="Shea T."/>
            <person name="Shenoy N."/>
            <person name="Sisk P."/>
            <person name="Stolte C."/>
            <person name="Sykes S."/>
            <person name="White J."/>
            <person name="Yandava C."/>
            <person name="Burger G."/>
            <person name="Gray M.W."/>
            <person name="Holland P.W.H."/>
            <person name="King N."/>
            <person name="Lang F.B.F."/>
            <person name="Roger A.J."/>
            <person name="Ruiz-Trillo I."/>
            <person name="Haas B."/>
            <person name="Nusbaum C."/>
            <person name="Birren B."/>
        </authorList>
    </citation>
    <scope>NUCLEOTIDE SEQUENCE [LARGE SCALE GENOMIC DNA]</scope>
    <source>
        <strain evidence="2 3">JP610</strain>
    </source>
</reference>
<sequence>KVHDIDAKRQKRKSGDDGIADSTSNLMNGDPLNIDSEDDDLDMDNSHKHTHHS</sequence>
<evidence type="ECO:0000313" key="2">
    <source>
        <dbReference type="EMBL" id="KNC69857.1"/>
    </source>
</evidence>
<accession>A0A0L0EZI8</accession>
<feature type="region of interest" description="Disordered" evidence="1">
    <location>
        <begin position="1"/>
        <end position="53"/>
    </location>
</feature>
<dbReference type="Proteomes" id="UP000054560">
    <property type="component" value="Unassembled WGS sequence"/>
</dbReference>
<proteinExistence type="predicted"/>
<organism evidence="2 3">
    <name type="scientific">Sphaeroforma arctica JP610</name>
    <dbReference type="NCBI Taxonomy" id="667725"/>
    <lineage>
        <taxon>Eukaryota</taxon>
        <taxon>Ichthyosporea</taxon>
        <taxon>Ichthyophonida</taxon>
        <taxon>Sphaeroforma</taxon>
    </lineage>
</organism>
<gene>
    <name evidence="2" type="ORF">SARC_17625</name>
</gene>
<evidence type="ECO:0000256" key="1">
    <source>
        <dbReference type="SAM" id="MobiDB-lite"/>
    </source>
</evidence>
<feature type="non-terminal residue" evidence="2">
    <location>
        <position position="53"/>
    </location>
</feature>
<feature type="non-terminal residue" evidence="2">
    <location>
        <position position="1"/>
    </location>
</feature>
<name>A0A0L0EZI8_9EUKA</name>
<protein>
    <submittedName>
        <fullName evidence="2">Uncharacterized protein</fullName>
    </submittedName>
</protein>
<dbReference type="EMBL" id="KQ253045">
    <property type="protein sequence ID" value="KNC69857.1"/>
    <property type="molecule type" value="Genomic_DNA"/>
</dbReference>